<evidence type="ECO:0000259" key="8">
    <source>
        <dbReference type="SMART" id="SM00865"/>
    </source>
</evidence>
<evidence type="ECO:0000256" key="6">
    <source>
        <dbReference type="ARBA" id="ARBA00049117"/>
    </source>
</evidence>
<dbReference type="GO" id="GO:0005874">
    <property type="term" value="C:microtubule"/>
    <property type="evidence" value="ECO:0007669"/>
    <property type="project" value="UniProtKB-KW"/>
</dbReference>
<evidence type="ECO:0000313" key="11">
    <source>
        <dbReference type="Proteomes" id="UP001642409"/>
    </source>
</evidence>
<dbReference type="InterPro" id="IPR003008">
    <property type="entry name" value="Tubulin_FtsZ_GTPase"/>
</dbReference>
<name>A0AA86THV0_9EUKA</name>
<dbReference type="SUPFAM" id="SSF55307">
    <property type="entry name" value="Tubulin C-terminal domain-like"/>
    <property type="match status" value="1"/>
</dbReference>
<evidence type="ECO:0000256" key="5">
    <source>
        <dbReference type="ARBA" id="ARBA00023134"/>
    </source>
</evidence>
<keyword evidence="5" id="KW-0342">GTP-binding</keyword>
<proteinExistence type="inferred from homology"/>
<comment type="catalytic activity">
    <reaction evidence="6">
        <text>GTP + H2O = GDP + phosphate + H(+)</text>
        <dbReference type="Rhea" id="RHEA:19669"/>
        <dbReference type="ChEBI" id="CHEBI:15377"/>
        <dbReference type="ChEBI" id="CHEBI:15378"/>
        <dbReference type="ChEBI" id="CHEBI:37565"/>
        <dbReference type="ChEBI" id="CHEBI:43474"/>
        <dbReference type="ChEBI" id="CHEBI:58189"/>
    </reaction>
    <physiologicalReaction direction="left-to-right" evidence="6">
        <dbReference type="Rhea" id="RHEA:19670"/>
    </physiologicalReaction>
</comment>
<dbReference type="Proteomes" id="UP001642409">
    <property type="component" value="Unassembled WGS sequence"/>
</dbReference>
<dbReference type="PRINTS" id="PR01162">
    <property type="entry name" value="ALPHATUBULIN"/>
</dbReference>
<dbReference type="InterPro" id="IPR036525">
    <property type="entry name" value="Tubulin/FtsZ_GTPase_sf"/>
</dbReference>
<dbReference type="GO" id="GO:0005525">
    <property type="term" value="F:GTP binding"/>
    <property type="evidence" value="ECO:0007669"/>
    <property type="project" value="UniProtKB-KW"/>
</dbReference>
<dbReference type="Gene3D" id="1.10.287.600">
    <property type="entry name" value="Helix hairpin bin"/>
    <property type="match status" value="1"/>
</dbReference>
<dbReference type="SMART" id="SM00864">
    <property type="entry name" value="Tubulin"/>
    <property type="match status" value="1"/>
</dbReference>
<dbReference type="Pfam" id="PF03953">
    <property type="entry name" value="Tubulin_C"/>
    <property type="match status" value="1"/>
</dbReference>
<comment type="caution">
    <text evidence="9">The sequence shown here is derived from an EMBL/GenBank/DDBJ whole genome shotgun (WGS) entry which is preliminary data.</text>
</comment>
<keyword evidence="2" id="KW-0493">Microtubule</keyword>
<dbReference type="Gene3D" id="3.40.50.1440">
    <property type="entry name" value="Tubulin/FtsZ, GTPase domain"/>
    <property type="match status" value="1"/>
</dbReference>
<keyword evidence="4" id="KW-0378">Hydrolase</keyword>
<dbReference type="GO" id="GO:0007017">
    <property type="term" value="P:microtubule-based process"/>
    <property type="evidence" value="ECO:0007669"/>
    <property type="project" value="InterPro"/>
</dbReference>
<dbReference type="Gene3D" id="3.30.1330.20">
    <property type="entry name" value="Tubulin/FtsZ, C-terminal domain"/>
    <property type="match status" value="1"/>
</dbReference>
<dbReference type="InterPro" id="IPR002452">
    <property type="entry name" value="Alpha_tubulin"/>
</dbReference>
<evidence type="ECO:0000313" key="9">
    <source>
        <dbReference type="EMBL" id="CAI9919059.1"/>
    </source>
</evidence>
<evidence type="ECO:0000256" key="3">
    <source>
        <dbReference type="ARBA" id="ARBA00022741"/>
    </source>
</evidence>
<feature type="domain" description="Tubulin/FtsZ GTPase" evidence="7">
    <location>
        <begin position="44"/>
        <end position="232"/>
    </location>
</feature>
<keyword evidence="11" id="KW-1185">Reference proteome</keyword>
<accession>A0AA86THV0</accession>
<dbReference type="PRINTS" id="PR01161">
    <property type="entry name" value="TUBULIN"/>
</dbReference>
<dbReference type="InterPro" id="IPR037103">
    <property type="entry name" value="Tubulin/FtsZ-like_C"/>
</dbReference>
<protein>
    <submittedName>
        <fullName evidence="9">Alpha-tubulin 1</fullName>
    </submittedName>
    <submittedName>
        <fullName evidence="10">Alpha-tubulin_1</fullName>
    </submittedName>
</protein>
<keyword evidence="3" id="KW-0547">Nucleotide-binding</keyword>
<comment type="similarity">
    <text evidence="1">Belongs to the tubulin family.</text>
</comment>
<sequence length="432" mass="48119">MREVISVHVGQTGVNLGDSVWELFCIEHDINPDGCATSEVSDGTNTFFSQSPSNQYIPRALFVDLDPSTRLNFSNLNSTQIIQSEESASNNFARGIKLGSNLVEEVLDGVRKQAENCSDLQGFMFYRSVCGGTGSGLGSLILEQLTSEYSKKVKIDVNLFPSKHHTSTMEAYNTVLSYKYASEHSDCVVAFDNEAITDICYRNLGIKAWHQNINRMIAHAVSALTASIRFGGSLIEDLQAINDNLGPYPTTKTLIGSYSPFITQRKIEQFKSVTSVSDFALESANVMISCNTAYTKYMALSLLFGGDVVPKDIGAACYHWKTYRTIDFVDWCPTGFKIGVNTQEPKYFPNSDIAKVKRTCFMLANNTAISHVWNRIGTTFDLGFRERAYVHSFVQNGMEEGDFNSAREDLDALEADYDEIMEECYNDGEDNE</sequence>
<evidence type="ECO:0000256" key="4">
    <source>
        <dbReference type="ARBA" id="ARBA00022801"/>
    </source>
</evidence>
<dbReference type="EMBL" id="CATOUU010000171">
    <property type="protein sequence ID" value="CAI9919059.1"/>
    <property type="molecule type" value="Genomic_DNA"/>
</dbReference>
<gene>
    <name evidence="10" type="ORF">HINF_LOCUS4267</name>
    <name evidence="9" type="ORF">HINF_LOCUS6704</name>
</gene>
<dbReference type="GO" id="GO:0005200">
    <property type="term" value="F:structural constituent of cytoskeleton"/>
    <property type="evidence" value="ECO:0007669"/>
    <property type="project" value="InterPro"/>
</dbReference>
<dbReference type="PANTHER" id="PTHR11588">
    <property type="entry name" value="TUBULIN"/>
    <property type="match status" value="1"/>
</dbReference>
<evidence type="ECO:0000259" key="7">
    <source>
        <dbReference type="SMART" id="SM00864"/>
    </source>
</evidence>
<dbReference type="InterPro" id="IPR008280">
    <property type="entry name" value="Tub_FtsZ_C"/>
</dbReference>
<dbReference type="Pfam" id="PF00091">
    <property type="entry name" value="Tubulin"/>
    <property type="match status" value="1"/>
</dbReference>
<evidence type="ECO:0000256" key="2">
    <source>
        <dbReference type="ARBA" id="ARBA00022701"/>
    </source>
</evidence>
<reference evidence="9" key="1">
    <citation type="submission" date="2023-06" db="EMBL/GenBank/DDBJ databases">
        <authorList>
            <person name="Kurt Z."/>
        </authorList>
    </citation>
    <scope>NUCLEOTIDE SEQUENCE</scope>
</reference>
<organism evidence="9">
    <name type="scientific">Hexamita inflata</name>
    <dbReference type="NCBI Taxonomy" id="28002"/>
    <lineage>
        <taxon>Eukaryota</taxon>
        <taxon>Metamonada</taxon>
        <taxon>Diplomonadida</taxon>
        <taxon>Hexamitidae</taxon>
        <taxon>Hexamitinae</taxon>
        <taxon>Hexamita</taxon>
    </lineage>
</organism>
<dbReference type="AlphaFoldDB" id="A0AA86THV0"/>
<dbReference type="InterPro" id="IPR023123">
    <property type="entry name" value="Tubulin_C"/>
</dbReference>
<dbReference type="EMBL" id="CAXDID020000008">
    <property type="protein sequence ID" value="CAL5977374.1"/>
    <property type="molecule type" value="Genomic_DNA"/>
</dbReference>
<evidence type="ECO:0000313" key="10">
    <source>
        <dbReference type="EMBL" id="CAL5977374.1"/>
    </source>
</evidence>
<dbReference type="SUPFAM" id="SSF52490">
    <property type="entry name" value="Tubulin nucleotide-binding domain-like"/>
    <property type="match status" value="1"/>
</dbReference>
<feature type="domain" description="Tubulin/FtsZ 2-layer sandwich" evidence="8">
    <location>
        <begin position="234"/>
        <end position="378"/>
    </location>
</feature>
<reference evidence="10 11" key="2">
    <citation type="submission" date="2024-07" db="EMBL/GenBank/DDBJ databases">
        <authorList>
            <person name="Akdeniz Z."/>
        </authorList>
    </citation>
    <scope>NUCLEOTIDE SEQUENCE [LARGE SCALE GENOMIC DNA]</scope>
</reference>
<dbReference type="GO" id="GO:0016787">
    <property type="term" value="F:hydrolase activity"/>
    <property type="evidence" value="ECO:0007669"/>
    <property type="project" value="UniProtKB-KW"/>
</dbReference>
<evidence type="ECO:0000256" key="1">
    <source>
        <dbReference type="ARBA" id="ARBA00009636"/>
    </source>
</evidence>
<dbReference type="InterPro" id="IPR000217">
    <property type="entry name" value="Tubulin"/>
</dbReference>
<dbReference type="InterPro" id="IPR018316">
    <property type="entry name" value="Tubulin/FtsZ_2-layer-sand-dom"/>
</dbReference>
<dbReference type="SMART" id="SM00865">
    <property type="entry name" value="Tubulin_C"/>
    <property type="match status" value="1"/>
</dbReference>